<reference evidence="2 3" key="1">
    <citation type="submission" date="2019-03" db="EMBL/GenBank/DDBJ databases">
        <title>Genomic Encyclopedia of Type Strains, Phase IV (KMG-IV): sequencing the most valuable type-strain genomes for metagenomic binning, comparative biology and taxonomic classification.</title>
        <authorList>
            <person name="Goeker M."/>
        </authorList>
    </citation>
    <scope>NUCLEOTIDE SEQUENCE [LARGE SCALE GENOMIC DNA]</scope>
    <source>
        <strain evidence="2 3">DSM 19345</strain>
    </source>
</reference>
<sequence length="262" mass="28645">MVSLADIERDFAAAIRDQDLPPPPGTRGRCGEMPSRRFAIYRNNVHVSLIEALAATFPVVARLVGEDFFRAMARAYVGEQLPRTPVLIDYGDGFPDFVERFAPARQLPYLADVARLEWARSRAYHAAEATALTTTDLAAIRPELVPTARLGLHPSLRIVSSDWPVLDIWETNSHDAVVRPVDLSTGGVDVAVLRPDVQVELHRLAAGWRTMLVRLLEGARLADAWESAAAADDIDLAAFLGWLIAAGAITEVAMADGAESRR</sequence>
<dbReference type="Pfam" id="PF09836">
    <property type="entry name" value="DUF2063"/>
    <property type="match status" value="1"/>
</dbReference>
<comment type="caution">
    <text evidence="2">The sequence shown here is derived from an EMBL/GenBank/DDBJ whole genome shotgun (WGS) entry which is preliminary data.</text>
</comment>
<dbReference type="InterPro" id="IPR018640">
    <property type="entry name" value="DUF2063"/>
</dbReference>
<proteinExistence type="predicted"/>
<dbReference type="Proteomes" id="UP000295678">
    <property type="component" value="Unassembled WGS sequence"/>
</dbReference>
<gene>
    <name evidence="2" type="ORF">EDC22_101135</name>
</gene>
<feature type="domain" description="Putative DNA-binding" evidence="1">
    <location>
        <begin position="8"/>
        <end position="98"/>
    </location>
</feature>
<protein>
    <submittedName>
        <fullName evidence="2">Putative DNA-binding protein</fullName>
    </submittedName>
</protein>
<dbReference type="AlphaFoldDB" id="A0A4R3MIU1"/>
<accession>A0A4R3MIU1</accession>
<dbReference type="Gene3D" id="1.10.150.690">
    <property type="entry name" value="DUF2063"/>
    <property type="match status" value="1"/>
</dbReference>
<evidence type="ECO:0000313" key="3">
    <source>
        <dbReference type="Proteomes" id="UP000295678"/>
    </source>
</evidence>
<dbReference type="InterPro" id="IPR044922">
    <property type="entry name" value="DUF2063_N_sf"/>
</dbReference>
<keyword evidence="2" id="KW-0238">DNA-binding</keyword>
<dbReference type="GO" id="GO:0003677">
    <property type="term" value="F:DNA binding"/>
    <property type="evidence" value="ECO:0007669"/>
    <property type="project" value="UniProtKB-KW"/>
</dbReference>
<keyword evidence="3" id="KW-1185">Reference proteome</keyword>
<dbReference type="EMBL" id="SMAK01000001">
    <property type="protein sequence ID" value="TCT13274.1"/>
    <property type="molecule type" value="Genomic_DNA"/>
</dbReference>
<name>A0A4R3MIU1_9HYPH</name>
<dbReference type="RefSeq" id="WP_132804673.1">
    <property type="nucleotide sequence ID" value="NZ_SMAK01000001.1"/>
</dbReference>
<organism evidence="2 3">
    <name type="scientific">Tepidamorphus gemmatus</name>
    <dbReference type="NCBI Taxonomy" id="747076"/>
    <lineage>
        <taxon>Bacteria</taxon>
        <taxon>Pseudomonadati</taxon>
        <taxon>Pseudomonadota</taxon>
        <taxon>Alphaproteobacteria</taxon>
        <taxon>Hyphomicrobiales</taxon>
        <taxon>Tepidamorphaceae</taxon>
        <taxon>Tepidamorphus</taxon>
    </lineage>
</organism>
<evidence type="ECO:0000259" key="1">
    <source>
        <dbReference type="Pfam" id="PF09836"/>
    </source>
</evidence>
<dbReference type="OrthoDB" id="4146344at2"/>
<evidence type="ECO:0000313" key="2">
    <source>
        <dbReference type="EMBL" id="TCT13274.1"/>
    </source>
</evidence>